<dbReference type="CDD" id="cd07128">
    <property type="entry name" value="ALDH_MaoC-N"/>
    <property type="match status" value="1"/>
</dbReference>
<dbReference type="GO" id="GO:0016620">
    <property type="term" value="F:oxidoreductase activity, acting on the aldehyde or oxo group of donors, NAD or NADP as acceptor"/>
    <property type="evidence" value="ECO:0007669"/>
    <property type="project" value="InterPro"/>
</dbReference>
<dbReference type="NCBIfam" id="NF008868">
    <property type="entry name" value="PRK11903.1"/>
    <property type="match status" value="1"/>
</dbReference>
<dbReference type="Proteomes" id="UP000184462">
    <property type="component" value="Unassembled WGS sequence"/>
</dbReference>
<dbReference type="InterPro" id="IPR011966">
    <property type="entry name" value="PaaN-DH"/>
</dbReference>
<dbReference type="SUPFAM" id="SSF53720">
    <property type="entry name" value="ALDH-like"/>
    <property type="match status" value="1"/>
</dbReference>
<dbReference type="RefSeq" id="WP_073192186.1">
    <property type="nucleotide sequence ID" value="NZ_FQTW01000002.1"/>
</dbReference>
<evidence type="ECO:0000313" key="6">
    <source>
        <dbReference type="Proteomes" id="UP000184462"/>
    </source>
</evidence>
<sequence length="836" mass="93845">MKITQSYIQGQWTSGKGEGQPIYDSITGEQFTSINVDGFNIPEVLAYGREKGEILRKMTFQERGNMLKSLAFYLQKKKKAFYELSYRTGATKLDSWFDIDGGFGNLFANASLRKLFPNQPFDVEGDPIDLSRGGRFMAHHILVPKEGVAVHINAFNFPVWGMLEKCAVNWMAGVPAVVLPAPQSAYLTEAVVKEIIASGILPEGALQLISGTEKSILESVESQDIVTFTGSASTGRLLKNHPRLIEESVPFTMEADSLNASILGEDAVPGTPEFDLFIREVRNEMTVKCGQKCTAIRRIIVPENRIEDVQIALGKALDKVTLGDPRLKEVKMGCLIDKKQVESVKSAVETISKTAEIVYGDFNPAETINADFNAGAFIKPILMREDQPFINEAAHTTEAFGPVSTLMPYKSLDEAIQLSKKGKGSLVSSIFTNDDDIAREYTIKAASHHGRILAINRESAKQSTGHGSPIPNLVHGGPGRAGGGEEMGGKRGIKHYMQRCAIQGSPTTLTEITGIYQPKAKYKAAEKHPFAYHWEDIQPGMSLKTHNRTLTDTDIINFGNLTWDHFYAHTDITSLEGSIFEQRTAHGYFIISAAAGLFVYPNKGPVAANYGLEEIRFLRPLYHNDTINVRLTCKEKVDRDQKGEELPSGIVKWYVEVFDVEATEEEDRLVAIATILTMVQKKQTVFKEITEDFLQSSLAKLQEDTTPNWGMMTPQHMLEHLESGLRMATTEISDFEVITPEEHLERVKESLYTYKKMPKNYKMPLMKENQLEPLQHESFATAKQAFFEAYEAFEQFFKTQPKLTTKNAVFGELTYFEWKLLNRKHFNHHFEQFNLI</sequence>
<protein>
    <submittedName>
        <fullName evidence="5">Oxepin-CoA hydrolase / 3-oxo-5,6-dehydrosuberyl-CoA semialdehyde dehydrogenase</fullName>
    </submittedName>
</protein>
<dbReference type="STRING" id="1155689.SAMN05444278_102165"/>
<feature type="domain" description="MaoC-like" evidence="4">
    <location>
        <begin position="539"/>
        <end position="642"/>
    </location>
</feature>
<gene>
    <name evidence="5" type="ORF">SAMN05444278_102165</name>
</gene>
<feature type="domain" description="Aldehyde dehydrogenase" evidence="3">
    <location>
        <begin position="12"/>
        <end position="498"/>
    </location>
</feature>
<dbReference type="Pfam" id="PF00171">
    <property type="entry name" value="Aldedh"/>
    <property type="match status" value="1"/>
</dbReference>
<accession>A0A1M4U3B7</accession>
<name>A0A1M4U3B7_9FLAO</name>
<evidence type="ECO:0000259" key="3">
    <source>
        <dbReference type="Pfam" id="PF00171"/>
    </source>
</evidence>
<dbReference type="PANTHER" id="PTHR43111">
    <property type="entry name" value="ALDEHYDE DEHYDROGENASE B-RELATED"/>
    <property type="match status" value="1"/>
</dbReference>
<dbReference type="NCBIfam" id="TIGR02278">
    <property type="entry name" value="PaaN-DH"/>
    <property type="match status" value="1"/>
</dbReference>
<dbReference type="AlphaFoldDB" id="A0A1M4U3B7"/>
<organism evidence="5 6">
    <name type="scientific">Psychroflexus salarius</name>
    <dbReference type="NCBI Taxonomy" id="1155689"/>
    <lineage>
        <taxon>Bacteria</taxon>
        <taxon>Pseudomonadati</taxon>
        <taxon>Bacteroidota</taxon>
        <taxon>Flavobacteriia</taxon>
        <taxon>Flavobacteriales</taxon>
        <taxon>Flavobacteriaceae</taxon>
        <taxon>Psychroflexus</taxon>
    </lineage>
</organism>
<dbReference type="InterPro" id="IPR016163">
    <property type="entry name" value="Ald_DH_C"/>
</dbReference>
<feature type="region of interest" description="Disordered" evidence="2">
    <location>
        <begin position="459"/>
        <end position="490"/>
    </location>
</feature>
<dbReference type="Gene3D" id="3.10.129.10">
    <property type="entry name" value="Hotdog Thioesterase"/>
    <property type="match status" value="1"/>
</dbReference>
<dbReference type="EMBL" id="FQTW01000002">
    <property type="protein sequence ID" value="SHE51183.1"/>
    <property type="molecule type" value="Genomic_DNA"/>
</dbReference>
<evidence type="ECO:0000256" key="2">
    <source>
        <dbReference type="SAM" id="MobiDB-lite"/>
    </source>
</evidence>
<dbReference type="Gene3D" id="3.40.605.10">
    <property type="entry name" value="Aldehyde Dehydrogenase, Chain A, domain 1"/>
    <property type="match status" value="1"/>
</dbReference>
<keyword evidence="1" id="KW-0560">Oxidoreductase</keyword>
<feature type="compositionally biased region" description="Gly residues" evidence="2">
    <location>
        <begin position="476"/>
        <end position="486"/>
    </location>
</feature>
<dbReference type="InterPro" id="IPR029069">
    <property type="entry name" value="HotDog_dom_sf"/>
</dbReference>
<dbReference type="GO" id="GO:0016787">
    <property type="term" value="F:hydrolase activity"/>
    <property type="evidence" value="ECO:0007669"/>
    <property type="project" value="UniProtKB-KW"/>
</dbReference>
<dbReference type="InterPro" id="IPR016162">
    <property type="entry name" value="Ald_DH_N"/>
</dbReference>
<dbReference type="InterPro" id="IPR016161">
    <property type="entry name" value="Ald_DH/histidinol_DH"/>
</dbReference>
<dbReference type="Pfam" id="PF01575">
    <property type="entry name" value="MaoC_dehydratas"/>
    <property type="match status" value="1"/>
</dbReference>
<dbReference type="SUPFAM" id="SSF54637">
    <property type="entry name" value="Thioesterase/thiol ester dehydrase-isomerase"/>
    <property type="match status" value="1"/>
</dbReference>
<dbReference type="OrthoDB" id="9801625at2"/>
<keyword evidence="6" id="KW-1185">Reference proteome</keyword>
<evidence type="ECO:0000259" key="4">
    <source>
        <dbReference type="Pfam" id="PF01575"/>
    </source>
</evidence>
<dbReference type="InterPro" id="IPR015590">
    <property type="entry name" value="Aldehyde_DH_dom"/>
</dbReference>
<dbReference type="Gene3D" id="3.40.309.10">
    <property type="entry name" value="Aldehyde Dehydrogenase, Chain A, domain 2"/>
    <property type="match status" value="1"/>
</dbReference>
<dbReference type="PANTHER" id="PTHR43111:SF1">
    <property type="entry name" value="ALDEHYDE DEHYDROGENASE B-RELATED"/>
    <property type="match status" value="1"/>
</dbReference>
<evidence type="ECO:0000256" key="1">
    <source>
        <dbReference type="ARBA" id="ARBA00023002"/>
    </source>
</evidence>
<keyword evidence="5" id="KW-0378">Hydrolase</keyword>
<dbReference type="InterPro" id="IPR002539">
    <property type="entry name" value="MaoC-like_dom"/>
</dbReference>
<proteinExistence type="predicted"/>
<evidence type="ECO:0000313" key="5">
    <source>
        <dbReference type="EMBL" id="SHE51183.1"/>
    </source>
</evidence>
<reference evidence="5 6" key="1">
    <citation type="submission" date="2016-11" db="EMBL/GenBank/DDBJ databases">
        <authorList>
            <person name="Jaros S."/>
            <person name="Januszkiewicz K."/>
            <person name="Wedrychowicz H."/>
        </authorList>
    </citation>
    <scope>NUCLEOTIDE SEQUENCE [LARGE SCALE GENOMIC DNA]</scope>
    <source>
        <strain evidence="5 6">DSM 25661</strain>
    </source>
</reference>